<proteinExistence type="predicted"/>
<protein>
    <submittedName>
        <fullName evidence="1 2">Uncharacterized protein</fullName>
    </submittedName>
</protein>
<evidence type="ECO:0000313" key="3">
    <source>
        <dbReference type="Proteomes" id="UP000030765"/>
    </source>
</evidence>
<keyword evidence="3" id="KW-1185">Reference proteome</keyword>
<organism evidence="1">
    <name type="scientific">Anopheles sinensis</name>
    <name type="common">Mosquito</name>
    <dbReference type="NCBI Taxonomy" id="74873"/>
    <lineage>
        <taxon>Eukaryota</taxon>
        <taxon>Metazoa</taxon>
        <taxon>Ecdysozoa</taxon>
        <taxon>Arthropoda</taxon>
        <taxon>Hexapoda</taxon>
        <taxon>Insecta</taxon>
        <taxon>Pterygota</taxon>
        <taxon>Neoptera</taxon>
        <taxon>Endopterygota</taxon>
        <taxon>Diptera</taxon>
        <taxon>Nematocera</taxon>
        <taxon>Culicoidea</taxon>
        <taxon>Culicidae</taxon>
        <taxon>Anophelinae</taxon>
        <taxon>Anopheles</taxon>
    </lineage>
</organism>
<dbReference type="AlphaFoldDB" id="A0A084W2I9"/>
<gene>
    <name evidence="1" type="ORF">ZHAS_00012217</name>
</gene>
<dbReference type="EnsemblMetazoa" id="ASIC012217-RA">
    <property type="protein sequence ID" value="ASIC012217-PA"/>
    <property type="gene ID" value="ASIC012217"/>
</dbReference>
<sequence length="112" mass="11973">MCLFIILPLQGAIPRNPMPAEGAPNDEDLVHFDRVGAFLAAVADGVYNLTLVVTVPTQAAGHFGSDPIVILITGISRALQVFSAPCPSFRVDCIGRIRPEGFGAMVRLRSRV</sequence>
<reference evidence="1 3" key="1">
    <citation type="journal article" date="2014" name="BMC Genomics">
        <title>Genome sequence of Anopheles sinensis provides insight into genetics basis of mosquito competence for malaria parasites.</title>
        <authorList>
            <person name="Zhou D."/>
            <person name="Zhang D."/>
            <person name="Ding G."/>
            <person name="Shi L."/>
            <person name="Hou Q."/>
            <person name="Ye Y."/>
            <person name="Xu Y."/>
            <person name="Zhou H."/>
            <person name="Xiong C."/>
            <person name="Li S."/>
            <person name="Yu J."/>
            <person name="Hong S."/>
            <person name="Yu X."/>
            <person name="Zou P."/>
            <person name="Chen C."/>
            <person name="Chang X."/>
            <person name="Wang W."/>
            <person name="Lv Y."/>
            <person name="Sun Y."/>
            <person name="Ma L."/>
            <person name="Shen B."/>
            <person name="Zhu C."/>
        </authorList>
    </citation>
    <scope>NUCLEOTIDE SEQUENCE [LARGE SCALE GENOMIC DNA]</scope>
</reference>
<accession>A0A084W2I9</accession>
<dbReference type="VEuPathDB" id="VectorBase:ASIC012217"/>
<reference evidence="2" key="2">
    <citation type="submission" date="2020-05" db="UniProtKB">
        <authorList>
            <consortium name="EnsemblMetazoa"/>
        </authorList>
    </citation>
    <scope>IDENTIFICATION</scope>
</reference>
<evidence type="ECO:0000313" key="1">
    <source>
        <dbReference type="EMBL" id="KFB44433.1"/>
    </source>
</evidence>
<dbReference type="EMBL" id="KE525275">
    <property type="protein sequence ID" value="KFB44433.1"/>
    <property type="molecule type" value="Genomic_DNA"/>
</dbReference>
<evidence type="ECO:0000313" key="2">
    <source>
        <dbReference type="EnsemblMetazoa" id="ASIC012217-PA"/>
    </source>
</evidence>
<name>A0A084W2I9_ANOSI</name>
<dbReference type="EMBL" id="ATLV01019621">
    <property type="status" value="NOT_ANNOTATED_CDS"/>
    <property type="molecule type" value="Genomic_DNA"/>
</dbReference>
<dbReference type="Proteomes" id="UP000030765">
    <property type="component" value="Unassembled WGS sequence"/>
</dbReference>